<reference evidence="4" key="1">
    <citation type="submission" date="2013-10" db="EMBL/GenBank/DDBJ databases">
        <title>Draft genome sequence of Clostridium botulinum type B strain Osaka05.</title>
        <authorList>
            <person name="Sakaguchi Y."/>
            <person name="Hosomi K."/>
            <person name="Uchiyama J."/>
            <person name="Ogura Y."/>
            <person name="Sakaguchi M."/>
            <person name="Kohda T."/>
            <person name="Mukamoto M."/>
            <person name="Misawa N."/>
            <person name="Matsuzaki S."/>
            <person name="Hayashi T."/>
            <person name="Kozaki S."/>
        </authorList>
    </citation>
    <scope>NUCLEOTIDE SEQUENCE</scope>
    <source>
        <strain evidence="4">Osaka05</strain>
    </source>
</reference>
<organism evidence="4">
    <name type="scientific">Clostridium botulinum B str. Osaka05</name>
    <dbReference type="NCBI Taxonomy" id="1407017"/>
    <lineage>
        <taxon>Bacteria</taxon>
        <taxon>Bacillati</taxon>
        <taxon>Bacillota</taxon>
        <taxon>Clostridia</taxon>
        <taxon>Eubacteriales</taxon>
        <taxon>Clostridiaceae</taxon>
        <taxon>Clostridium</taxon>
    </lineage>
</organism>
<dbReference type="AlphaFoldDB" id="A0A0S6U9T2"/>
<dbReference type="Pfam" id="PF13205">
    <property type="entry name" value="Big_5"/>
    <property type="match status" value="1"/>
</dbReference>
<evidence type="ECO:0000256" key="1">
    <source>
        <dbReference type="ARBA" id="ARBA00022729"/>
    </source>
</evidence>
<proteinExistence type="predicted"/>
<feature type="domain" description="SbsA Ig-like" evidence="3">
    <location>
        <begin position="202"/>
        <end position="291"/>
    </location>
</feature>
<dbReference type="Proteomes" id="UP000054164">
    <property type="component" value="Unassembled WGS sequence"/>
</dbReference>
<dbReference type="HOGENOM" id="CLU_942334_0_0_9"/>
<sequence>MTNGKTLVNVVKVNFIDEVTNTKHTIETSNEIDIEPINSKGKRDILRIKNKIYGINETDDIVIGYKLKMKDNLFNIETMALIDGGTIQDNKYCGTEVGIAVERHPFTMEIFTEEKDYSRTTGYVKFVYKHCKGKPAKYKIQDGKFLVSSYEAESIPFRNERPVEIEFLNSLEENNNTEKPGESTPIEDIGVEGGKVENNNPDVGVSITNRVVWNFSNQINQDDVNLENFIIKRKSDNSRVNGNVTIDDTKKIVTFVPDSLAIDTVYIAEAKEINKLDGSGKTTALSTEFKTIKIR</sequence>
<dbReference type="InterPro" id="IPR032812">
    <property type="entry name" value="SbsA_Ig"/>
</dbReference>
<evidence type="ECO:0000259" key="3">
    <source>
        <dbReference type="Pfam" id="PF13205"/>
    </source>
</evidence>
<gene>
    <name evidence="4" type="ORF">CBO05C_3164</name>
</gene>
<name>A0A0S6U9T2_CLOBO</name>
<feature type="region of interest" description="Disordered" evidence="2">
    <location>
        <begin position="174"/>
        <end position="197"/>
    </location>
</feature>
<keyword evidence="1" id="KW-0732">Signal</keyword>
<evidence type="ECO:0000313" key="4">
    <source>
        <dbReference type="EMBL" id="GAE03474.1"/>
    </source>
</evidence>
<protein>
    <recommendedName>
        <fullName evidence="3">SbsA Ig-like domain-containing protein</fullName>
    </recommendedName>
</protein>
<dbReference type="EMBL" id="DF384213">
    <property type="protein sequence ID" value="GAE03474.1"/>
    <property type="molecule type" value="Genomic_DNA"/>
</dbReference>
<accession>A0A0S6U9T2</accession>
<evidence type="ECO:0000256" key="2">
    <source>
        <dbReference type="SAM" id="MobiDB-lite"/>
    </source>
</evidence>
<dbReference type="RefSeq" id="WP_030036532.1">
    <property type="nucleotide sequence ID" value="NZ_DF384213.1"/>
</dbReference>